<feature type="compositionally biased region" description="Basic and acidic residues" evidence="1">
    <location>
        <begin position="220"/>
        <end position="237"/>
    </location>
</feature>
<dbReference type="AlphaFoldDB" id="A0AAP0EG16"/>
<evidence type="ECO:0000313" key="3">
    <source>
        <dbReference type="Proteomes" id="UP001419268"/>
    </source>
</evidence>
<protein>
    <submittedName>
        <fullName evidence="2">Uncharacterized protein</fullName>
    </submittedName>
</protein>
<sequence>MPSGAKRRKALKRKKEKEEEKSASASAVQSSAQIGASDDDPRSQDDKGSDSGDGGDGGDETKKSGNGEESSSSVLVGSGFGGESKDGEVVVVDLKPEIRDVKVDFVEDVKSLSRSRSRSSSSPSDSSSDEERKDLEVIESVREVVVIGQGEEKLTVIEDSPLEDSEKRLVVTVVDLGVEEISRNGGEQRKDELDKDVTESGTVASLDNHGADPPQGSVHQVEEKSSIVDDLQSKNSEETPLAVPVIDQSVEESSSGIGGENPRIESETVKSKDSHVHEVELDKNANARESDAFASLDNEQHELPVAPPTIRPTSWKSCCGLFEVLTGSSR</sequence>
<feature type="compositionally biased region" description="Low complexity" evidence="1">
    <location>
        <begin position="67"/>
        <end position="77"/>
    </location>
</feature>
<dbReference type="Proteomes" id="UP001419268">
    <property type="component" value="Unassembled WGS sequence"/>
</dbReference>
<comment type="caution">
    <text evidence="2">The sequence shown here is derived from an EMBL/GenBank/DDBJ whole genome shotgun (WGS) entry which is preliminary data.</text>
</comment>
<feature type="region of interest" description="Disordered" evidence="1">
    <location>
        <begin position="109"/>
        <end position="136"/>
    </location>
</feature>
<proteinExistence type="predicted"/>
<keyword evidence="3" id="KW-1185">Reference proteome</keyword>
<feature type="compositionally biased region" description="Basic residues" evidence="1">
    <location>
        <begin position="1"/>
        <end position="15"/>
    </location>
</feature>
<dbReference type="EMBL" id="JBBNAG010000012">
    <property type="protein sequence ID" value="KAK9088179.1"/>
    <property type="molecule type" value="Genomic_DNA"/>
</dbReference>
<evidence type="ECO:0000256" key="1">
    <source>
        <dbReference type="SAM" id="MobiDB-lite"/>
    </source>
</evidence>
<dbReference type="PANTHER" id="PTHR37187">
    <property type="entry name" value="EXPRESSED PROTEIN"/>
    <property type="match status" value="1"/>
</dbReference>
<accession>A0AAP0EG16</accession>
<gene>
    <name evidence="2" type="ORF">Scep_027261</name>
</gene>
<feature type="region of interest" description="Disordered" evidence="1">
    <location>
        <begin position="1"/>
        <end position="88"/>
    </location>
</feature>
<feature type="compositionally biased region" description="Basic and acidic residues" evidence="1">
    <location>
        <begin position="262"/>
        <end position="291"/>
    </location>
</feature>
<evidence type="ECO:0000313" key="2">
    <source>
        <dbReference type="EMBL" id="KAK9088179.1"/>
    </source>
</evidence>
<feature type="compositionally biased region" description="Low complexity" evidence="1">
    <location>
        <begin position="112"/>
        <end position="126"/>
    </location>
</feature>
<reference evidence="2 3" key="1">
    <citation type="submission" date="2024-01" db="EMBL/GenBank/DDBJ databases">
        <title>Genome assemblies of Stephania.</title>
        <authorList>
            <person name="Yang L."/>
        </authorList>
    </citation>
    <scope>NUCLEOTIDE SEQUENCE [LARGE SCALE GENOMIC DNA]</scope>
    <source>
        <strain evidence="2">JXDWG</strain>
        <tissue evidence="2">Leaf</tissue>
    </source>
</reference>
<dbReference type="PANTHER" id="PTHR37187:SF7">
    <property type="entry name" value="EXPRESSED PROTEIN"/>
    <property type="match status" value="1"/>
</dbReference>
<organism evidence="2 3">
    <name type="scientific">Stephania cephalantha</name>
    <dbReference type="NCBI Taxonomy" id="152367"/>
    <lineage>
        <taxon>Eukaryota</taxon>
        <taxon>Viridiplantae</taxon>
        <taxon>Streptophyta</taxon>
        <taxon>Embryophyta</taxon>
        <taxon>Tracheophyta</taxon>
        <taxon>Spermatophyta</taxon>
        <taxon>Magnoliopsida</taxon>
        <taxon>Ranunculales</taxon>
        <taxon>Menispermaceae</taxon>
        <taxon>Menispermoideae</taxon>
        <taxon>Cissampelideae</taxon>
        <taxon>Stephania</taxon>
    </lineage>
</organism>
<feature type="compositionally biased region" description="Basic and acidic residues" evidence="1">
    <location>
        <begin position="180"/>
        <end position="198"/>
    </location>
</feature>
<feature type="region of interest" description="Disordered" evidence="1">
    <location>
        <begin position="180"/>
        <end position="310"/>
    </location>
</feature>
<feature type="compositionally biased region" description="Basic and acidic residues" evidence="1">
    <location>
        <begin position="39"/>
        <end position="50"/>
    </location>
</feature>
<name>A0AAP0EG16_9MAGN</name>
<feature type="compositionally biased region" description="Low complexity" evidence="1">
    <location>
        <begin position="23"/>
        <end position="36"/>
    </location>
</feature>